<name>A0AA93BUZ5_9GAMM</name>
<gene>
    <name evidence="2" type="ORF">D4100_18985</name>
</gene>
<dbReference type="InterPro" id="IPR007396">
    <property type="entry name" value="TR_PAI2-type"/>
</dbReference>
<dbReference type="SUPFAM" id="SSF50475">
    <property type="entry name" value="FMN-binding split barrel"/>
    <property type="match status" value="1"/>
</dbReference>
<protein>
    <submittedName>
        <fullName evidence="2">FMN-binding negative transcriptional regulator</fullName>
    </submittedName>
</protein>
<evidence type="ECO:0000313" key="3">
    <source>
        <dbReference type="Proteomes" id="UP000284338"/>
    </source>
</evidence>
<sequence length="204" mass="22916">MYTPKKMIMADSENIATFIAGNSFGLMVSPSLTATHLPFVFHPDEGTKGMLYGHVARANPHWKELEGQQVLVAFTGPHAYISPTWYQAQEAVPTWNYAAVHCYGTVEMLDAEETERAMQVLVNTFEPGLMEKRQLMPAEFVSKKRQAIVAFKIRLDDIQAKEKLGQHRSEDDQRGVLAALESSPRADNQQLADYMKTRRVGTGE</sequence>
<dbReference type="AlphaFoldDB" id="A0AA93BUZ5"/>
<evidence type="ECO:0000313" key="2">
    <source>
        <dbReference type="EMBL" id="RJF54062.1"/>
    </source>
</evidence>
<dbReference type="Proteomes" id="UP000284338">
    <property type="component" value="Unassembled WGS sequence"/>
</dbReference>
<feature type="compositionally biased region" description="Basic and acidic residues" evidence="1">
    <location>
        <begin position="164"/>
        <end position="174"/>
    </location>
</feature>
<evidence type="ECO:0000256" key="1">
    <source>
        <dbReference type="SAM" id="MobiDB-lite"/>
    </source>
</evidence>
<dbReference type="PANTHER" id="PTHR35802:SF1">
    <property type="entry name" value="PROTEASE SYNTHASE AND SPORULATION PROTEIN PAI 2"/>
    <property type="match status" value="1"/>
</dbReference>
<dbReference type="PANTHER" id="PTHR35802">
    <property type="entry name" value="PROTEASE SYNTHASE AND SPORULATION PROTEIN PAI 2"/>
    <property type="match status" value="1"/>
</dbReference>
<keyword evidence="3" id="KW-1185">Reference proteome</keyword>
<comment type="caution">
    <text evidence="2">The sequence shown here is derived from an EMBL/GenBank/DDBJ whole genome shotgun (WGS) entry which is preliminary data.</text>
</comment>
<dbReference type="InterPro" id="IPR012349">
    <property type="entry name" value="Split_barrel_FMN-bd"/>
</dbReference>
<proteinExistence type="predicted"/>
<reference evidence="2 3" key="1">
    <citation type="submission" date="2018-09" db="EMBL/GenBank/DDBJ databases">
        <title>Draft genome of a novel serratia sp. strain with antifungal activity.</title>
        <authorList>
            <person name="Dichmann S.I."/>
            <person name="Park B.P."/>
            <person name="Pathiraja D."/>
            <person name="Choi I.-G."/>
            <person name="Stougaard P."/>
            <person name="Hennessy R.C."/>
        </authorList>
    </citation>
    <scope>NUCLEOTIDE SEQUENCE [LARGE SCALE GENOMIC DNA]</scope>
    <source>
        <strain evidence="2 3">S40</strain>
    </source>
</reference>
<dbReference type="PIRSF" id="PIRSF010372">
    <property type="entry name" value="PaiB"/>
    <property type="match status" value="1"/>
</dbReference>
<dbReference type="Gene3D" id="2.30.110.10">
    <property type="entry name" value="Electron Transport, Fmn-binding Protein, Chain A"/>
    <property type="match status" value="1"/>
</dbReference>
<dbReference type="Pfam" id="PF04299">
    <property type="entry name" value="FMN_bind_2"/>
    <property type="match status" value="1"/>
</dbReference>
<dbReference type="RefSeq" id="WP_065506588.1">
    <property type="nucleotide sequence ID" value="NZ_QYYG01000007.1"/>
</dbReference>
<organism evidence="2 3">
    <name type="scientific">Serratia inhibens</name>
    <dbReference type="NCBI Taxonomy" id="2338073"/>
    <lineage>
        <taxon>Bacteria</taxon>
        <taxon>Pseudomonadati</taxon>
        <taxon>Pseudomonadota</taxon>
        <taxon>Gammaproteobacteria</taxon>
        <taxon>Enterobacterales</taxon>
        <taxon>Yersiniaceae</taxon>
        <taxon>Serratia</taxon>
    </lineage>
</organism>
<accession>A0AA93BUZ5</accession>
<dbReference type="EMBL" id="QYYG01000007">
    <property type="protein sequence ID" value="RJF54062.1"/>
    <property type="molecule type" value="Genomic_DNA"/>
</dbReference>
<feature type="region of interest" description="Disordered" evidence="1">
    <location>
        <begin position="164"/>
        <end position="204"/>
    </location>
</feature>